<accession>A0A5N6TW18</accession>
<organism evidence="2 3">
    <name type="scientific">Aspergillus avenaceus</name>
    <dbReference type="NCBI Taxonomy" id="36643"/>
    <lineage>
        <taxon>Eukaryota</taxon>
        <taxon>Fungi</taxon>
        <taxon>Dikarya</taxon>
        <taxon>Ascomycota</taxon>
        <taxon>Pezizomycotina</taxon>
        <taxon>Eurotiomycetes</taxon>
        <taxon>Eurotiomycetidae</taxon>
        <taxon>Eurotiales</taxon>
        <taxon>Aspergillaceae</taxon>
        <taxon>Aspergillus</taxon>
        <taxon>Aspergillus subgen. Circumdati</taxon>
    </lineage>
</organism>
<dbReference type="Proteomes" id="UP000325780">
    <property type="component" value="Unassembled WGS sequence"/>
</dbReference>
<keyword evidence="3" id="KW-1185">Reference proteome</keyword>
<evidence type="ECO:0000256" key="1">
    <source>
        <dbReference type="SAM" id="MobiDB-lite"/>
    </source>
</evidence>
<feature type="region of interest" description="Disordered" evidence="1">
    <location>
        <begin position="50"/>
        <end position="76"/>
    </location>
</feature>
<reference evidence="2 3" key="1">
    <citation type="submission" date="2019-04" db="EMBL/GenBank/DDBJ databases">
        <title>Friends and foes A comparative genomics study of 23 Aspergillus species from section Flavi.</title>
        <authorList>
            <consortium name="DOE Joint Genome Institute"/>
            <person name="Kjaerbolling I."/>
            <person name="Vesth T."/>
            <person name="Frisvad J.C."/>
            <person name="Nybo J.L."/>
            <person name="Theobald S."/>
            <person name="Kildgaard S."/>
            <person name="Isbrandt T."/>
            <person name="Kuo A."/>
            <person name="Sato A."/>
            <person name="Lyhne E.K."/>
            <person name="Kogle M.E."/>
            <person name="Wiebenga A."/>
            <person name="Kun R.S."/>
            <person name="Lubbers R.J."/>
            <person name="Makela M.R."/>
            <person name="Barry K."/>
            <person name="Chovatia M."/>
            <person name="Clum A."/>
            <person name="Daum C."/>
            <person name="Haridas S."/>
            <person name="He G."/>
            <person name="LaButti K."/>
            <person name="Lipzen A."/>
            <person name="Mondo S."/>
            <person name="Riley R."/>
            <person name="Salamov A."/>
            <person name="Simmons B.A."/>
            <person name="Magnuson J.K."/>
            <person name="Henrissat B."/>
            <person name="Mortensen U.H."/>
            <person name="Larsen T.O."/>
            <person name="Devries R.P."/>
            <person name="Grigoriev I.V."/>
            <person name="Machida M."/>
            <person name="Baker S.E."/>
            <person name="Andersen M.R."/>
        </authorList>
    </citation>
    <scope>NUCLEOTIDE SEQUENCE [LARGE SCALE GENOMIC DNA]</scope>
    <source>
        <strain evidence="2 3">IBT 18842</strain>
    </source>
</reference>
<dbReference type="EMBL" id="ML742091">
    <property type="protein sequence ID" value="KAE8150568.1"/>
    <property type="molecule type" value="Genomic_DNA"/>
</dbReference>
<feature type="compositionally biased region" description="Basic and acidic residues" evidence="1">
    <location>
        <begin position="55"/>
        <end position="68"/>
    </location>
</feature>
<evidence type="ECO:0000313" key="3">
    <source>
        <dbReference type="Proteomes" id="UP000325780"/>
    </source>
</evidence>
<dbReference type="OrthoDB" id="4424523at2759"/>
<proteinExistence type="predicted"/>
<name>A0A5N6TW18_ASPAV</name>
<dbReference type="AlphaFoldDB" id="A0A5N6TW18"/>
<gene>
    <name evidence="2" type="ORF">BDV25DRAFT_154185</name>
</gene>
<protein>
    <recommendedName>
        <fullName evidence="4">Muramidase</fullName>
    </recommendedName>
</protein>
<sequence>MNATKLLRPVYTQLRRSTLCSFRSVPRLPTITNYTSHPAKRLHFHSFHTTMSTPDDDRPLRPSKRDPTVETEQNSADELERLLQKDRFKTWGFVIYRCTYESDSDWEKFMSRFLYHITDNLEFYNGLDLLDNFAPTVFEDRSFDGADTASLRKHFQEWAVTAPQEEQGADRSRVPDAGRYRFFIMVDQEALESVLNAPDPASVNKTGFVRLVNGLWKPDEPDEEELAELGVEGLEEEEPLEGCTLEDVGWMKVLYDEAETWAYLNMGDTVHWSTYYVRPPLIQKNM</sequence>
<evidence type="ECO:0008006" key="4">
    <source>
        <dbReference type="Google" id="ProtNLM"/>
    </source>
</evidence>
<evidence type="ECO:0000313" key="2">
    <source>
        <dbReference type="EMBL" id="KAE8150568.1"/>
    </source>
</evidence>